<reference evidence="1 2" key="1">
    <citation type="journal article" date="2024" name="bioRxiv">
        <title>A reference genome for Trichogramma kaykai: A tiny desert-dwelling parasitoid wasp with competing sex-ratio distorters.</title>
        <authorList>
            <person name="Culotta J."/>
            <person name="Lindsey A.R."/>
        </authorList>
    </citation>
    <scope>NUCLEOTIDE SEQUENCE [LARGE SCALE GENOMIC DNA]</scope>
    <source>
        <strain evidence="1 2">KSX58</strain>
    </source>
</reference>
<proteinExistence type="predicted"/>
<dbReference type="Proteomes" id="UP001627154">
    <property type="component" value="Unassembled WGS sequence"/>
</dbReference>
<evidence type="ECO:0000313" key="2">
    <source>
        <dbReference type="Proteomes" id="UP001627154"/>
    </source>
</evidence>
<evidence type="ECO:0000313" key="1">
    <source>
        <dbReference type="EMBL" id="KAL3387488.1"/>
    </source>
</evidence>
<dbReference type="AlphaFoldDB" id="A0ABD2W3R2"/>
<name>A0ABD2W3R2_9HYME</name>
<gene>
    <name evidence="1" type="ORF">TKK_017401</name>
</gene>
<dbReference type="EMBL" id="JBJJXI010000137">
    <property type="protein sequence ID" value="KAL3387488.1"/>
    <property type="molecule type" value="Genomic_DNA"/>
</dbReference>
<accession>A0ABD2W3R2</accession>
<sequence>MGFVGTRVILEFHDYSASFEGFEHIRRGTDKRVPVYCFARARYALVKCNQSPCSLAMQMAFALSQQKKSESANITAYAARYIARDQLVCAQSQSERNIKNKGQVARDDLAKMQKSLAQLVALPPFLNATTFACMFYQALSTGSSKYARANELLLILKLVFASSDRILFARALLASSNEPAVPAHAEALYNDEILKLLYAGGARVSRCVSTTHNGVEGHNGHAAQCSPTCIHAPRADVIAAVRATMTALGQFCMQFYDIRSKALEEKAENNEKRIGRALATRCFLLLARSGR</sequence>
<organism evidence="1 2">
    <name type="scientific">Trichogramma kaykai</name>
    <dbReference type="NCBI Taxonomy" id="54128"/>
    <lineage>
        <taxon>Eukaryota</taxon>
        <taxon>Metazoa</taxon>
        <taxon>Ecdysozoa</taxon>
        <taxon>Arthropoda</taxon>
        <taxon>Hexapoda</taxon>
        <taxon>Insecta</taxon>
        <taxon>Pterygota</taxon>
        <taxon>Neoptera</taxon>
        <taxon>Endopterygota</taxon>
        <taxon>Hymenoptera</taxon>
        <taxon>Apocrita</taxon>
        <taxon>Proctotrupomorpha</taxon>
        <taxon>Chalcidoidea</taxon>
        <taxon>Trichogrammatidae</taxon>
        <taxon>Trichogramma</taxon>
    </lineage>
</organism>
<protein>
    <submittedName>
        <fullName evidence="1">Uncharacterized protein</fullName>
    </submittedName>
</protein>
<keyword evidence="2" id="KW-1185">Reference proteome</keyword>
<comment type="caution">
    <text evidence="1">The sequence shown here is derived from an EMBL/GenBank/DDBJ whole genome shotgun (WGS) entry which is preliminary data.</text>
</comment>